<organism evidence="2 3">
    <name type="scientific">Polarella glacialis</name>
    <name type="common">Dinoflagellate</name>
    <dbReference type="NCBI Taxonomy" id="89957"/>
    <lineage>
        <taxon>Eukaryota</taxon>
        <taxon>Sar</taxon>
        <taxon>Alveolata</taxon>
        <taxon>Dinophyceae</taxon>
        <taxon>Suessiales</taxon>
        <taxon>Suessiaceae</taxon>
        <taxon>Polarella</taxon>
    </lineage>
</organism>
<feature type="region of interest" description="Disordered" evidence="1">
    <location>
        <begin position="21"/>
        <end position="71"/>
    </location>
</feature>
<sequence>MGSGSSASKYSKGAAPCQVRKYPDGAVAAGDEKSRIRGNVQEGSYRSAEPSRRRAAPGPAEAAAKSSSEQSVAVYAPLARTPQDAIRAVAQNPVVARGSAAFQPPPGGGYAVAAAACPAASGHPSLSSSAQSVTPVLQPAQAETHCSHGHGHGHHHCHAHTHNSSSNSTSQSQKNGNDSNNNNSNSNNKNRNNNNNPDDDSSNPTIRNPSVPGAQRAHASEPQRGPAAALGAQLQEATVRAVNTPAVRKTWPRPEGAMPRLLPPLRSPSPPRSCTWPQQPEQVVSSSIARMASDYWRNENRGVSADGFSRPATGSQAPTMDAGSNAAATSTTHSWTSRASHAPSMASSAASVW</sequence>
<feature type="compositionally biased region" description="Low complexity" evidence="1">
    <location>
        <begin position="56"/>
        <end position="71"/>
    </location>
</feature>
<keyword evidence="3" id="KW-1185">Reference proteome</keyword>
<dbReference type="EMBL" id="CAJNNV010017107">
    <property type="protein sequence ID" value="CAE8604912.1"/>
    <property type="molecule type" value="Genomic_DNA"/>
</dbReference>
<dbReference type="Proteomes" id="UP000654075">
    <property type="component" value="Unassembled WGS sequence"/>
</dbReference>
<dbReference type="AlphaFoldDB" id="A0A813F441"/>
<evidence type="ECO:0000313" key="3">
    <source>
        <dbReference type="Proteomes" id="UP000654075"/>
    </source>
</evidence>
<feature type="region of interest" description="Disordered" evidence="1">
    <location>
        <begin position="120"/>
        <end position="261"/>
    </location>
</feature>
<feature type="compositionally biased region" description="Basic residues" evidence="1">
    <location>
        <begin position="147"/>
        <end position="161"/>
    </location>
</feature>
<feature type="compositionally biased region" description="Low complexity" evidence="1">
    <location>
        <begin position="324"/>
        <end position="353"/>
    </location>
</feature>
<gene>
    <name evidence="2" type="ORF">PGLA1383_LOCUS23053</name>
</gene>
<evidence type="ECO:0000256" key="1">
    <source>
        <dbReference type="SAM" id="MobiDB-lite"/>
    </source>
</evidence>
<feature type="compositionally biased region" description="Polar residues" evidence="1">
    <location>
        <begin position="124"/>
        <end position="135"/>
    </location>
</feature>
<protein>
    <submittedName>
        <fullName evidence="2">Uncharacterized protein</fullName>
    </submittedName>
</protein>
<accession>A0A813F441</accession>
<feature type="region of interest" description="Disordered" evidence="1">
    <location>
        <begin position="301"/>
        <end position="353"/>
    </location>
</feature>
<comment type="caution">
    <text evidence="2">The sequence shown here is derived from an EMBL/GenBank/DDBJ whole genome shotgun (WGS) entry which is preliminary data.</text>
</comment>
<feature type="compositionally biased region" description="Low complexity" evidence="1">
    <location>
        <begin position="162"/>
        <end position="196"/>
    </location>
</feature>
<evidence type="ECO:0000313" key="2">
    <source>
        <dbReference type="EMBL" id="CAE8604912.1"/>
    </source>
</evidence>
<proteinExistence type="predicted"/>
<reference evidence="2" key="1">
    <citation type="submission" date="2021-02" db="EMBL/GenBank/DDBJ databases">
        <authorList>
            <person name="Dougan E. K."/>
            <person name="Rhodes N."/>
            <person name="Thang M."/>
            <person name="Chan C."/>
        </authorList>
    </citation>
    <scope>NUCLEOTIDE SEQUENCE</scope>
</reference>
<name>A0A813F441_POLGL</name>